<accession>A0ABZ0W933</accession>
<evidence type="ECO:0000313" key="3">
    <source>
        <dbReference type="Proteomes" id="UP001325680"/>
    </source>
</evidence>
<proteinExistence type="predicted"/>
<dbReference type="PANTHER" id="PTHR42685:SF22">
    <property type="entry name" value="CONDITIONED MEDIUM FACTOR RECEPTOR 1"/>
    <property type="match status" value="1"/>
</dbReference>
<organism evidence="2 3">
    <name type="scientific">Niabella yanshanensis</name>
    <dbReference type="NCBI Taxonomy" id="577386"/>
    <lineage>
        <taxon>Bacteria</taxon>
        <taxon>Pseudomonadati</taxon>
        <taxon>Bacteroidota</taxon>
        <taxon>Chitinophagia</taxon>
        <taxon>Chitinophagales</taxon>
        <taxon>Chitinophagaceae</taxon>
        <taxon>Niabella</taxon>
    </lineage>
</organism>
<dbReference type="Pfam" id="PF01494">
    <property type="entry name" value="FAD_binding_3"/>
    <property type="match status" value="1"/>
</dbReference>
<protein>
    <submittedName>
        <fullName evidence="2">Geranylgeranyl reductase family protein</fullName>
    </submittedName>
</protein>
<sequence length="492" mass="53634">MISIKNKYDFDCDVLIVGGGPAGSGLAYHLSKAGTKVIVVEAATFPRDKVCGDGISPIALAELHAMGITDTDRFKRANEISQVGLFIKNDKVVVNLSKPDHLPHHARIIPRLELDSWIYEAAKEVGTRFLEDTRFCRYQITDLGVITFLKTGSRHFAVSSKIIIGADGSSSGVARQLHGVKSSDQFQLLGLRAYYEEVSGPNNRVDIFFSKESFPGIYWMFPKGEKGANIGMAMVSATLPQKPAHVKQLLQRHIENNEDIAERIGAGKLQGKILGWPITFFNAGSILTDNRILLVGDAAGLINPLSGDGIQYALLSARWASEVVIQSVALNDFSAGQLKAYRTKVDKELAYDFAFSNFLVQFARNKSLSAVWMEIISTLIARAKVDKPYADTIAGIFEGTYPSYKALNAEFIAKSLLQGGIRGFESMLSMAQNPGSVLATGNHIVQSAGQFLNEINSTSNEQAKWLGALLNRGLSVAGHTINHLINTRTANK</sequence>
<evidence type="ECO:0000313" key="2">
    <source>
        <dbReference type="EMBL" id="WQD39118.1"/>
    </source>
</evidence>
<dbReference type="Proteomes" id="UP001325680">
    <property type="component" value="Chromosome"/>
</dbReference>
<dbReference type="NCBIfam" id="TIGR02032">
    <property type="entry name" value="GG-red-SF"/>
    <property type="match status" value="1"/>
</dbReference>
<name>A0ABZ0W933_9BACT</name>
<dbReference type="InterPro" id="IPR002938">
    <property type="entry name" value="FAD-bd"/>
</dbReference>
<dbReference type="SUPFAM" id="SSF51905">
    <property type="entry name" value="FAD/NAD(P)-binding domain"/>
    <property type="match status" value="1"/>
</dbReference>
<reference evidence="2 3" key="1">
    <citation type="submission" date="2023-12" db="EMBL/GenBank/DDBJ databases">
        <title>Genome sequencing and assembly of bacterial species from a model synthetic community.</title>
        <authorList>
            <person name="Hogle S.L."/>
        </authorList>
    </citation>
    <scope>NUCLEOTIDE SEQUENCE [LARGE SCALE GENOMIC DNA]</scope>
    <source>
        <strain evidence="2 3">HAMBI_3031</strain>
    </source>
</reference>
<evidence type="ECO:0000259" key="1">
    <source>
        <dbReference type="Pfam" id="PF01494"/>
    </source>
</evidence>
<feature type="domain" description="FAD-binding" evidence="1">
    <location>
        <begin position="11"/>
        <end position="312"/>
    </location>
</feature>
<dbReference type="InterPro" id="IPR011777">
    <property type="entry name" value="Geranylgeranyl_Rdtase_fam"/>
</dbReference>
<dbReference type="Gene3D" id="3.50.50.60">
    <property type="entry name" value="FAD/NAD(P)-binding domain"/>
    <property type="match status" value="1"/>
</dbReference>
<dbReference type="InterPro" id="IPR036188">
    <property type="entry name" value="FAD/NAD-bd_sf"/>
</dbReference>
<dbReference type="EMBL" id="CP139960">
    <property type="protein sequence ID" value="WQD39118.1"/>
    <property type="molecule type" value="Genomic_DNA"/>
</dbReference>
<dbReference type="InterPro" id="IPR050407">
    <property type="entry name" value="Geranylgeranyl_reductase"/>
</dbReference>
<dbReference type="PANTHER" id="PTHR42685">
    <property type="entry name" value="GERANYLGERANYL DIPHOSPHATE REDUCTASE"/>
    <property type="match status" value="1"/>
</dbReference>
<dbReference type="PRINTS" id="PR00420">
    <property type="entry name" value="RNGMNOXGNASE"/>
</dbReference>
<keyword evidence="3" id="KW-1185">Reference proteome</keyword>
<dbReference type="RefSeq" id="WP_114792866.1">
    <property type="nucleotide sequence ID" value="NZ_CP139960.1"/>
</dbReference>
<gene>
    <name evidence="2" type="ORF">U0035_03020</name>
</gene>